<proteinExistence type="predicted"/>
<name>A0A1H5B3M5_9PSED</name>
<evidence type="ECO:0000313" key="1">
    <source>
        <dbReference type="EMBL" id="KAB0567606.1"/>
    </source>
</evidence>
<reference evidence="2 3" key="1">
    <citation type="submission" date="2016-10" db="EMBL/GenBank/DDBJ databases">
        <authorList>
            <person name="de Groot N.N."/>
        </authorList>
    </citation>
    <scope>NUCLEOTIDE SEQUENCE [LARGE SCALE GENOMIC DNA]</scope>
    <source>
        <strain evidence="2 3">BS3265</strain>
    </source>
</reference>
<dbReference type="InterPro" id="IPR023375">
    <property type="entry name" value="ADC_dom_sf"/>
</dbReference>
<sequence>MIAPWKFQCENLHIQFEAEFSSRVPKPALAQALQFLPNDAVIGNTVLLTISRMRSTCFTEDDFITSHEAILKIAITLNSVRYYFPVLAVVDAPHSIARGALLGYLKDIGTVETKNNFSQFEWKNTKNFISLKSTHDEIEDILLLPHLTFRNYRTPDVEVKGLSTLDISDYTCTPTLRCTSIAAELPVLKTLGISPITTYKLGMLSDSFTLNGCTYV</sequence>
<dbReference type="Gene3D" id="2.40.400.10">
    <property type="entry name" value="Acetoacetate decarboxylase-like"/>
    <property type="match status" value="1"/>
</dbReference>
<organism evidence="2 3">
    <name type="scientific">Pseudomonas palleroniana</name>
    <dbReference type="NCBI Taxonomy" id="191390"/>
    <lineage>
        <taxon>Bacteria</taxon>
        <taxon>Pseudomonadati</taxon>
        <taxon>Pseudomonadota</taxon>
        <taxon>Gammaproteobacteria</taxon>
        <taxon>Pseudomonadales</taxon>
        <taxon>Pseudomonadaceae</taxon>
        <taxon>Pseudomonas</taxon>
    </lineage>
</organism>
<evidence type="ECO:0000313" key="2">
    <source>
        <dbReference type="EMBL" id="SED48986.1"/>
    </source>
</evidence>
<reference evidence="1 4" key="2">
    <citation type="submission" date="2019-09" db="EMBL/GenBank/DDBJ databases">
        <title>Draft genome sequences of 48 bacterial type strains from the CCUG.</title>
        <authorList>
            <person name="Tunovic T."/>
            <person name="Pineiro-Iglesias B."/>
            <person name="Unosson C."/>
            <person name="Inganas E."/>
            <person name="Ohlen M."/>
            <person name="Cardew S."/>
            <person name="Jensie-Markopoulos S."/>
            <person name="Salva-Serra F."/>
            <person name="Jaen-Luchoro D."/>
            <person name="Karlsson R."/>
            <person name="Svensson-Stadler L."/>
            <person name="Chun J."/>
            <person name="Moore E."/>
        </authorList>
    </citation>
    <scope>NUCLEOTIDE SEQUENCE [LARGE SCALE GENOMIC DNA]</scope>
    <source>
        <strain evidence="1 4">CCUG 51524</strain>
    </source>
</reference>
<dbReference type="Proteomes" id="UP000423257">
    <property type="component" value="Unassembled WGS sequence"/>
</dbReference>
<gene>
    <name evidence="1" type="ORF">F7R03_11485</name>
    <name evidence="2" type="ORF">SAMN04490198_0321</name>
</gene>
<dbReference type="Proteomes" id="UP000199129">
    <property type="component" value="Unassembled WGS sequence"/>
</dbReference>
<dbReference type="AlphaFoldDB" id="A0A1H5B3M5"/>
<accession>A0A1H5B3M5</accession>
<dbReference type="EMBL" id="VZPQ01000005">
    <property type="protein sequence ID" value="KAB0567606.1"/>
    <property type="molecule type" value="Genomic_DNA"/>
</dbReference>
<dbReference type="EMBL" id="FNUA01000001">
    <property type="protein sequence ID" value="SED48986.1"/>
    <property type="molecule type" value="Genomic_DNA"/>
</dbReference>
<protein>
    <submittedName>
        <fullName evidence="2">Uncharacterized protein</fullName>
    </submittedName>
</protein>
<dbReference type="RefSeq" id="WP_090365812.1">
    <property type="nucleotide sequence ID" value="NZ_CP095871.1"/>
</dbReference>
<evidence type="ECO:0000313" key="4">
    <source>
        <dbReference type="Proteomes" id="UP000423257"/>
    </source>
</evidence>
<evidence type="ECO:0000313" key="3">
    <source>
        <dbReference type="Proteomes" id="UP000199129"/>
    </source>
</evidence>